<evidence type="ECO:0000313" key="2">
    <source>
        <dbReference type="Proteomes" id="UP001623600"/>
    </source>
</evidence>
<keyword evidence="2" id="KW-1185">Reference proteome</keyword>
<gene>
    <name evidence="1" type="ORF">ACJDTP_06710</name>
</gene>
<proteinExistence type="predicted"/>
<evidence type="ECO:0008006" key="3">
    <source>
        <dbReference type="Google" id="ProtNLM"/>
    </source>
</evidence>
<dbReference type="Proteomes" id="UP001623600">
    <property type="component" value="Unassembled WGS sequence"/>
</dbReference>
<reference evidence="1 2" key="1">
    <citation type="submission" date="2024-11" db="EMBL/GenBank/DDBJ databases">
        <authorList>
            <person name="Heng Y.C."/>
            <person name="Lim A.C.H."/>
            <person name="Lee J.K.Y."/>
            <person name="Kittelmann S."/>
        </authorList>
    </citation>
    <scope>NUCLEOTIDE SEQUENCE [LARGE SCALE GENOMIC DNA]</scope>
    <source>
        <strain evidence="1 2">WILCCON 0112</strain>
    </source>
</reference>
<dbReference type="RefSeq" id="WP_406760817.1">
    <property type="nucleotide sequence ID" value="NZ_JBJIAB010000006.1"/>
</dbReference>
<organism evidence="1 2">
    <name type="scientific">Candidatus Clostridium helianthi</name>
    <dbReference type="NCBI Taxonomy" id="3381660"/>
    <lineage>
        <taxon>Bacteria</taxon>
        <taxon>Bacillati</taxon>
        <taxon>Bacillota</taxon>
        <taxon>Clostridia</taxon>
        <taxon>Eubacteriales</taxon>
        <taxon>Clostridiaceae</taxon>
        <taxon>Clostridium</taxon>
    </lineage>
</organism>
<protein>
    <recommendedName>
        <fullName evidence="3">Antitoxin</fullName>
    </recommendedName>
</protein>
<name>A0ABW8S3J2_9CLOT</name>
<accession>A0ABW8S3J2</accession>
<sequence length="109" mass="13077">MQIRNRIRINQNIDTELLNELYYISKSLDFPQSRILEFGMKYALKKQLLPSKRSVIRSPINLTINQNLWNDFKIYSKQNNIKLVHLLEESLKYSIKIYKKDLKSDPKSF</sequence>
<evidence type="ECO:0000313" key="1">
    <source>
        <dbReference type="EMBL" id="MFL0164762.1"/>
    </source>
</evidence>
<dbReference type="EMBL" id="JBJIAB010000006">
    <property type="protein sequence ID" value="MFL0164762.1"/>
    <property type="molecule type" value="Genomic_DNA"/>
</dbReference>
<comment type="caution">
    <text evidence="1">The sequence shown here is derived from an EMBL/GenBank/DDBJ whole genome shotgun (WGS) entry which is preliminary data.</text>
</comment>